<evidence type="ECO:0000256" key="6">
    <source>
        <dbReference type="ARBA" id="ARBA00022723"/>
    </source>
</evidence>
<keyword evidence="13" id="KW-1015">Disulfide bond</keyword>
<reference evidence="19" key="1">
    <citation type="submission" date="2021-08" db="EMBL/GenBank/DDBJ databases">
        <authorList>
            <person name="Misof B."/>
            <person name="Oliver O."/>
            <person name="Podsiadlowski L."/>
            <person name="Donath A."/>
            <person name="Peters R."/>
            <person name="Mayer C."/>
            <person name="Rust J."/>
            <person name="Gunkel S."/>
            <person name="Lesny P."/>
            <person name="Martin S."/>
            <person name="Oeyen J.P."/>
            <person name="Petersen M."/>
            <person name="Panagiotis P."/>
            <person name="Wilbrandt J."/>
            <person name="Tanja T."/>
        </authorList>
    </citation>
    <scope>NUCLEOTIDE SEQUENCE</scope>
    <source>
        <strain evidence="19">GBR_01_08_01A</strain>
        <tissue evidence="19">Thorax + abdomen</tissue>
    </source>
</reference>
<dbReference type="InterPro" id="IPR002035">
    <property type="entry name" value="VWF_A"/>
</dbReference>
<dbReference type="EMBL" id="JAIFRP010004413">
    <property type="protein sequence ID" value="KAK2575605.1"/>
    <property type="molecule type" value="Genomic_DNA"/>
</dbReference>
<feature type="region of interest" description="Disordered" evidence="16">
    <location>
        <begin position="755"/>
        <end position="774"/>
    </location>
</feature>
<protein>
    <recommendedName>
        <fullName evidence="18">VWFA domain-containing protein</fullName>
    </recommendedName>
</protein>
<dbReference type="PROSITE" id="PS50234">
    <property type="entry name" value="VWFA"/>
    <property type="match status" value="1"/>
</dbReference>
<dbReference type="AlphaFoldDB" id="A0AAD9RA21"/>
<keyword evidence="6" id="KW-0479">Metal-binding</keyword>
<evidence type="ECO:0000256" key="1">
    <source>
        <dbReference type="ARBA" id="ARBA00004479"/>
    </source>
</evidence>
<dbReference type="CDD" id="cd18774">
    <property type="entry name" value="PDC2_HK_sensor"/>
    <property type="match status" value="1"/>
</dbReference>
<keyword evidence="8" id="KW-0106">Calcium</keyword>
<dbReference type="GO" id="GO:0005245">
    <property type="term" value="F:voltage-gated calcium channel activity"/>
    <property type="evidence" value="ECO:0007669"/>
    <property type="project" value="TreeGrafter"/>
</dbReference>
<keyword evidence="20" id="KW-1185">Reference proteome</keyword>
<keyword evidence="11" id="KW-0406">Ion transport</keyword>
<keyword evidence="7 17" id="KW-0732">Signal</keyword>
<dbReference type="GO" id="GO:0005891">
    <property type="term" value="C:voltage-gated calcium channel complex"/>
    <property type="evidence" value="ECO:0007669"/>
    <property type="project" value="TreeGrafter"/>
</dbReference>
<keyword evidence="12" id="KW-0472">Membrane</keyword>
<keyword evidence="9" id="KW-0851">Voltage-gated channel</keyword>
<evidence type="ECO:0000256" key="8">
    <source>
        <dbReference type="ARBA" id="ARBA00022837"/>
    </source>
</evidence>
<evidence type="ECO:0000256" key="12">
    <source>
        <dbReference type="ARBA" id="ARBA00023136"/>
    </source>
</evidence>
<sequence length="1243" mass="143206">MKSPFLSATVATLILILIEAPDPGDGISRNTVKTWAEKLGFELSQLGKYVTNVEKFHESYKHAEVKPRDGSALVHEIAKDIKAMMESKISAIRRIMDVAETSALSAPDADPPESFDFINAKNNTIDLEYSDHFGGQVNLNMSAVHVPTNVYERASEVLRAIKWSEELDKTFINNYEQDPSLSWQYFGSATGFMRQYPATNWYMETVDLFDCRTRSWYIEAATSPKDILILMDTSGSMTGMRREIARHVVNNILDTLGNNDFVNIITFSNVTKEVVPCFNDTLVQANLANVRELKRAISNLDTEKIANFSLALTTAFELLESYRTEREGARCNQAIMLITDGVPFNFKEIFEEYNWKDNPNEPLKADMPVRMFTYLIGREVADVREVQWMACANRGYYVHLCTLAEVREEVLKYIPVMARPLVLGRSDHPTIWTPVYADVTDPKITDWLWEQRESEEQRERFLQYHRNRRFFNMEEQDRRFVRKQKKSHEQNDDYQEYKLMTSVSMPVFDRRENANITRQVLVNEAYWVTETRETRIAELLGVAGTDVPIEEIQKLMMPHMLGVNGYAFIVTNNGYILIHPDLRPVFQGILKPAYNSVDMTEVELMDQDKGPREFDEGIIMLRNDVINQANGSVTLHTKYHYDDMKRVGRVRRKYDYTGISKTPFTVVVSLPQHDHSGSYRVHATEEIHRSHVRGKDVTDYFAGTNWRVHPDWMYCKYHYEGEHRFNTTELQLLHFLERTRLPGWKWIDMKQRSQPPEYSAASSGHGSHRKSYPNPYKADKNSYYCDRNLLLSLVFDAKVTEWFANPSTTREEKGPLARLMNLLTRKEFQQRFGVTLAFMATHSGLTRWQDFILDEEDPIPDDHFSKMYFKAIDEVWYKRAVEQHYVQPESFVFSVPIDEEGANNATLVTASRAIFIGNGKGKAPAAVVGFQFQHTALQGLFQNITFNCEGLGNCHKHCGDDFWACYLIDNNGYIIAAEDEVDAGKFFGEVRGPVMAGLVKEGIFEKIRVYDYQAVCFKSLRPPKNDASILLTPWTNIKRTISWIIGQLAWAWIKAGIWHSDYAHAYAYPNENEGMHEDYRESDVKPPVDAKDEKLFDMKVLINRTRPEACDQEVYLYLRNSSITNYNVEVDPHDECARPYVVQPVNFSNMLLIVVNTGACSDTASPPLSVVPEEVIYENNSLVCQKALTFLKRKRPESCIRTHPRESEIKDLCGSGIDKRPSDFLLLTLLTYILAREIVLRCN</sequence>
<dbReference type="InterPro" id="IPR036465">
    <property type="entry name" value="vWFA_dom_sf"/>
</dbReference>
<keyword evidence="15" id="KW-0407">Ion channel</keyword>
<feature type="compositionally biased region" description="Polar residues" evidence="16">
    <location>
        <begin position="755"/>
        <end position="765"/>
    </location>
</feature>
<evidence type="ECO:0000256" key="14">
    <source>
        <dbReference type="ARBA" id="ARBA00023180"/>
    </source>
</evidence>
<evidence type="ECO:0000313" key="19">
    <source>
        <dbReference type="EMBL" id="KAK2575605.1"/>
    </source>
</evidence>
<dbReference type="InterPro" id="IPR013680">
    <property type="entry name" value="VDCC_a2/dsu"/>
</dbReference>
<dbReference type="FunFam" id="3.30.450.20:FF:000057">
    <property type="entry name" value="Voltage-dependent calcium channel subunit alpha-2/delta-4"/>
    <property type="match status" value="1"/>
</dbReference>
<evidence type="ECO:0000256" key="3">
    <source>
        <dbReference type="ARBA" id="ARBA00022568"/>
    </source>
</evidence>
<feature type="signal peptide" evidence="17">
    <location>
        <begin position="1"/>
        <end position="26"/>
    </location>
</feature>
<dbReference type="InterPro" id="IPR051173">
    <property type="entry name" value="Ca_channel_alpha-2/delta"/>
</dbReference>
<keyword evidence="5" id="KW-0812">Transmembrane</keyword>
<dbReference type="SMART" id="SM00327">
    <property type="entry name" value="VWA"/>
    <property type="match status" value="1"/>
</dbReference>
<proteinExistence type="predicted"/>
<keyword evidence="2" id="KW-0813">Transport</keyword>
<feature type="chain" id="PRO_5042150291" description="VWFA domain-containing protein" evidence="17">
    <location>
        <begin position="27"/>
        <end position="1243"/>
    </location>
</feature>
<evidence type="ECO:0000256" key="17">
    <source>
        <dbReference type="SAM" id="SignalP"/>
    </source>
</evidence>
<comment type="caution">
    <text evidence="19">The sequence shown here is derived from an EMBL/GenBank/DDBJ whole genome shotgun (WGS) entry which is preliminary data.</text>
</comment>
<dbReference type="Gene3D" id="3.40.50.410">
    <property type="entry name" value="von Willebrand factor, type A domain"/>
    <property type="match status" value="1"/>
</dbReference>
<dbReference type="FunFam" id="3.40.50.410:FF:000095">
    <property type="entry name" value="Dihydropyridine-sensitive l-type calcium channel"/>
    <property type="match status" value="1"/>
</dbReference>
<organism evidence="19 20">
    <name type="scientific">Odynerus spinipes</name>
    <dbReference type="NCBI Taxonomy" id="1348599"/>
    <lineage>
        <taxon>Eukaryota</taxon>
        <taxon>Metazoa</taxon>
        <taxon>Ecdysozoa</taxon>
        <taxon>Arthropoda</taxon>
        <taxon>Hexapoda</taxon>
        <taxon>Insecta</taxon>
        <taxon>Pterygota</taxon>
        <taxon>Neoptera</taxon>
        <taxon>Endopterygota</taxon>
        <taxon>Hymenoptera</taxon>
        <taxon>Apocrita</taxon>
        <taxon>Aculeata</taxon>
        <taxon>Vespoidea</taxon>
        <taxon>Vespidae</taxon>
        <taxon>Eumeninae</taxon>
        <taxon>Odynerus</taxon>
    </lineage>
</organism>
<reference evidence="19" key="2">
    <citation type="journal article" date="2023" name="Commun. Biol.">
        <title>Intrasexual cuticular hydrocarbon dimorphism in a wasp sheds light on hydrocarbon biosynthesis genes in Hymenoptera.</title>
        <authorList>
            <person name="Moris V.C."/>
            <person name="Podsiadlowski L."/>
            <person name="Martin S."/>
            <person name="Oeyen J.P."/>
            <person name="Donath A."/>
            <person name="Petersen M."/>
            <person name="Wilbrandt J."/>
            <person name="Misof B."/>
            <person name="Liedtke D."/>
            <person name="Thamm M."/>
            <person name="Scheiner R."/>
            <person name="Schmitt T."/>
            <person name="Niehuis O."/>
        </authorList>
    </citation>
    <scope>NUCLEOTIDE SEQUENCE</scope>
    <source>
        <strain evidence="19">GBR_01_08_01A</strain>
    </source>
</reference>
<dbReference type="Pfam" id="PF08399">
    <property type="entry name" value="VWA_N"/>
    <property type="match status" value="1"/>
</dbReference>
<dbReference type="Pfam" id="PF08473">
    <property type="entry name" value="VGCC_alpha2"/>
    <property type="match status" value="1"/>
</dbReference>
<comment type="subcellular location">
    <subcellularLocation>
        <location evidence="1">Membrane</location>
        <topology evidence="1">Single-pass type I membrane protein</topology>
    </subcellularLocation>
</comment>
<dbReference type="Gene3D" id="3.30.450.20">
    <property type="entry name" value="PAS domain"/>
    <property type="match status" value="1"/>
</dbReference>
<dbReference type="SUPFAM" id="SSF53300">
    <property type="entry name" value="vWA-like"/>
    <property type="match status" value="1"/>
</dbReference>
<dbReference type="InterPro" id="IPR013608">
    <property type="entry name" value="VWA_N"/>
</dbReference>
<evidence type="ECO:0000256" key="2">
    <source>
        <dbReference type="ARBA" id="ARBA00022448"/>
    </source>
</evidence>
<dbReference type="GO" id="GO:0046872">
    <property type="term" value="F:metal ion binding"/>
    <property type="evidence" value="ECO:0007669"/>
    <property type="project" value="UniProtKB-KW"/>
</dbReference>
<evidence type="ECO:0000256" key="9">
    <source>
        <dbReference type="ARBA" id="ARBA00022882"/>
    </source>
</evidence>
<dbReference type="Pfam" id="PF13519">
    <property type="entry name" value="VWA_2"/>
    <property type="match status" value="1"/>
</dbReference>
<keyword evidence="4" id="KW-0107">Calcium channel</keyword>
<feature type="domain" description="VWFA" evidence="18">
    <location>
        <begin position="226"/>
        <end position="421"/>
    </location>
</feature>
<evidence type="ECO:0000256" key="7">
    <source>
        <dbReference type="ARBA" id="ARBA00022729"/>
    </source>
</evidence>
<dbReference type="Proteomes" id="UP001258017">
    <property type="component" value="Unassembled WGS sequence"/>
</dbReference>
<evidence type="ECO:0000256" key="5">
    <source>
        <dbReference type="ARBA" id="ARBA00022692"/>
    </source>
</evidence>
<evidence type="ECO:0000256" key="13">
    <source>
        <dbReference type="ARBA" id="ARBA00023157"/>
    </source>
</evidence>
<accession>A0AAD9RA21</accession>
<evidence type="ECO:0000256" key="16">
    <source>
        <dbReference type="SAM" id="MobiDB-lite"/>
    </source>
</evidence>
<dbReference type="PANTHER" id="PTHR10166">
    <property type="entry name" value="VOLTAGE-DEPENDENT CALCIUM CHANNEL SUBUNIT ALPHA-2/DELTA-RELATED"/>
    <property type="match status" value="1"/>
</dbReference>
<keyword evidence="10" id="KW-1133">Transmembrane helix</keyword>
<dbReference type="CDD" id="cd01463">
    <property type="entry name" value="vWA_VGCC_like"/>
    <property type="match status" value="1"/>
</dbReference>
<evidence type="ECO:0000259" key="18">
    <source>
        <dbReference type="PROSITE" id="PS50234"/>
    </source>
</evidence>
<evidence type="ECO:0000313" key="20">
    <source>
        <dbReference type="Proteomes" id="UP001258017"/>
    </source>
</evidence>
<evidence type="ECO:0000256" key="15">
    <source>
        <dbReference type="ARBA" id="ARBA00023303"/>
    </source>
</evidence>
<dbReference type="PANTHER" id="PTHR10166:SF63">
    <property type="entry name" value="STRAIGHTJACKET, ISOFORM C"/>
    <property type="match status" value="1"/>
</dbReference>
<evidence type="ECO:0000256" key="11">
    <source>
        <dbReference type="ARBA" id="ARBA00023065"/>
    </source>
</evidence>
<keyword evidence="3" id="KW-0109">Calcium transport</keyword>
<keyword evidence="14" id="KW-0325">Glycoprotein</keyword>
<name>A0AAD9RA21_9HYME</name>
<evidence type="ECO:0000256" key="4">
    <source>
        <dbReference type="ARBA" id="ARBA00022673"/>
    </source>
</evidence>
<gene>
    <name evidence="19" type="ORF">KPH14_011311</name>
</gene>
<evidence type="ECO:0000256" key="10">
    <source>
        <dbReference type="ARBA" id="ARBA00022989"/>
    </source>
</evidence>